<evidence type="ECO:0000313" key="2">
    <source>
        <dbReference type="Proteomes" id="UP000339249"/>
    </source>
</evidence>
<dbReference type="Gene3D" id="2.40.160.10">
    <property type="entry name" value="Porin"/>
    <property type="match status" value="1"/>
</dbReference>
<protein>
    <submittedName>
        <fullName evidence="1">Uncharacterized protein</fullName>
    </submittedName>
</protein>
<dbReference type="AlphaFoldDB" id="A0A4U9DBJ8"/>
<proteinExistence type="predicted"/>
<reference evidence="1 2" key="1">
    <citation type="submission" date="2019-04" db="EMBL/GenBank/DDBJ databases">
        <authorList>
            <consortium name="Pathogen Informatics"/>
        </authorList>
    </citation>
    <scope>NUCLEOTIDE SEQUENCE [LARGE SCALE GENOMIC DNA]</scope>
    <source>
        <strain evidence="1 2">NCTC9185</strain>
    </source>
</reference>
<accession>A0A4U9DBJ8</accession>
<sequence length="94" mass="10305">MYDMKNWNMPGWAFGASYVYAWDAKPGKMATPDAYYNADKRLEESAYSLDAMYTVQTAGQKERCSNSTSLSTTTTPTFQAGAAVTATSSRMSVT</sequence>
<name>A0A4U9DBJ8_RAOTE</name>
<dbReference type="EMBL" id="CABDVU010000001">
    <property type="protein sequence ID" value="VTN15022.1"/>
    <property type="molecule type" value="Genomic_DNA"/>
</dbReference>
<gene>
    <name evidence="1" type="ORF">NCTC9185_07101</name>
</gene>
<dbReference type="Proteomes" id="UP000339249">
    <property type="component" value="Unassembled WGS sequence"/>
</dbReference>
<evidence type="ECO:0000313" key="1">
    <source>
        <dbReference type="EMBL" id="VTN15022.1"/>
    </source>
</evidence>
<dbReference type="InterPro" id="IPR023614">
    <property type="entry name" value="Porin_dom_sf"/>
</dbReference>
<organism evidence="1 2">
    <name type="scientific">Raoultella terrigena</name>
    <name type="common">Klebsiella terrigena</name>
    <dbReference type="NCBI Taxonomy" id="577"/>
    <lineage>
        <taxon>Bacteria</taxon>
        <taxon>Pseudomonadati</taxon>
        <taxon>Pseudomonadota</taxon>
        <taxon>Gammaproteobacteria</taxon>
        <taxon>Enterobacterales</taxon>
        <taxon>Enterobacteriaceae</taxon>
        <taxon>Klebsiella/Raoultella group</taxon>
        <taxon>Raoultella</taxon>
    </lineage>
</organism>